<dbReference type="AlphaFoldDB" id="A0AAD7BCJ4"/>
<evidence type="ECO:0000313" key="1">
    <source>
        <dbReference type="EMBL" id="KAJ7617018.1"/>
    </source>
</evidence>
<keyword evidence="2" id="KW-1185">Reference proteome</keyword>
<gene>
    <name evidence="1" type="ORF">B0H17DRAFT_1340989</name>
</gene>
<comment type="caution">
    <text evidence="1">The sequence shown here is derived from an EMBL/GenBank/DDBJ whole genome shotgun (WGS) entry which is preliminary data.</text>
</comment>
<proteinExistence type="predicted"/>
<dbReference type="Proteomes" id="UP001221757">
    <property type="component" value="Unassembled WGS sequence"/>
</dbReference>
<reference evidence="1" key="1">
    <citation type="submission" date="2023-03" db="EMBL/GenBank/DDBJ databases">
        <title>Massive genome expansion in bonnet fungi (Mycena s.s.) driven by repeated elements and novel gene families across ecological guilds.</title>
        <authorList>
            <consortium name="Lawrence Berkeley National Laboratory"/>
            <person name="Harder C.B."/>
            <person name="Miyauchi S."/>
            <person name="Viragh M."/>
            <person name="Kuo A."/>
            <person name="Thoen E."/>
            <person name="Andreopoulos B."/>
            <person name="Lu D."/>
            <person name="Skrede I."/>
            <person name="Drula E."/>
            <person name="Henrissat B."/>
            <person name="Morin E."/>
            <person name="Kohler A."/>
            <person name="Barry K."/>
            <person name="LaButti K."/>
            <person name="Morin E."/>
            <person name="Salamov A."/>
            <person name="Lipzen A."/>
            <person name="Mereny Z."/>
            <person name="Hegedus B."/>
            <person name="Baldrian P."/>
            <person name="Stursova M."/>
            <person name="Weitz H."/>
            <person name="Taylor A."/>
            <person name="Grigoriev I.V."/>
            <person name="Nagy L.G."/>
            <person name="Martin F."/>
            <person name="Kauserud H."/>
        </authorList>
    </citation>
    <scope>NUCLEOTIDE SEQUENCE</scope>
    <source>
        <strain evidence="1">CBHHK067</strain>
    </source>
</reference>
<organism evidence="1 2">
    <name type="scientific">Mycena rosella</name>
    <name type="common">Pink bonnet</name>
    <name type="synonym">Agaricus rosellus</name>
    <dbReference type="NCBI Taxonomy" id="1033263"/>
    <lineage>
        <taxon>Eukaryota</taxon>
        <taxon>Fungi</taxon>
        <taxon>Dikarya</taxon>
        <taxon>Basidiomycota</taxon>
        <taxon>Agaricomycotina</taxon>
        <taxon>Agaricomycetes</taxon>
        <taxon>Agaricomycetidae</taxon>
        <taxon>Agaricales</taxon>
        <taxon>Marasmiineae</taxon>
        <taxon>Mycenaceae</taxon>
        <taxon>Mycena</taxon>
    </lineage>
</organism>
<evidence type="ECO:0000313" key="2">
    <source>
        <dbReference type="Proteomes" id="UP001221757"/>
    </source>
</evidence>
<name>A0AAD7BCJ4_MYCRO</name>
<dbReference type="EMBL" id="JARKIE010000778">
    <property type="protein sequence ID" value="KAJ7617018.1"/>
    <property type="molecule type" value="Genomic_DNA"/>
</dbReference>
<sequence>MASKLDLPPELVDKIVRELRTDIPALCTCALISRDFLPWSRLHPFSSVRLTGGNNDGFHALIASSPAVASYVRRLDMPRTGSALLPSESMARLPNLTELSTHCDPFGFRHLSAGQHGILSDTTRHLTSVELSIDHRFWTLPEWAALLNGCAALTDLAAAPRLRTVRISGNCKVLVPLGAWLVPSGFLAALHTLAIDVIYTLNDALNDAPDRLPPLVLAGAASLQVLTLNLGDYPPLTAMPLSTPADVPNSLASFPLLHTLHLKDAPGPIAEFGTSLRWLAVFLHAPTAVPLTGHITPADSALESISLAHSLGRRDIDDAVRDIDAVPPSIWRALEAALVAVPRLRALTFRYEKYSVGSASGAFAYFAGTVRERLAGLEARGVLRTVQ</sequence>
<evidence type="ECO:0008006" key="3">
    <source>
        <dbReference type="Google" id="ProtNLM"/>
    </source>
</evidence>
<protein>
    <recommendedName>
        <fullName evidence="3">F-box domain-containing protein</fullName>
    </recommendedName>
</protein>
<accession>A0AAD7BCJ4</accession>